<evidence type="ECO:0000313" key="22">
    <source>
        <dbReference type="Proteomes" id="UP000007110"/>
    </source>
</evidence>
<evidence type="ECO:0000256" key="5">
    <source>
        <dbReference type="ARBA" id="ARBA00022490"/>
    </source>
</evidence>
<keyword evidence="6" id="KW-0808">Transferase</keyword>
<comment type="pathway">
    <text evidence="3">Protein modification; protein ubiquitination.</text>
</comment>
<evidence type="ECO:0000256" key="15">
    <source>
        <dbReference type="PROSITE-ProRule" id="PRU00228"/>
    </source>
</evidence>
<dbReference type="UniPathway" id="UPA00143"/>
<feature type="compositionally biased region" description="Low complexity" evidence="17">
    <location>
        <begin position="812"/>
        <end position="839"/>
    </location>
</feature>
<dbReference type="InterPro" id="IPR037252">
    <property type="entry name" value="Mib_Herc2_sf"/>
</dbReference>
<dbReference type="InterPro" id="IPR010606">
    <property type="entry name" value="Mib_Herc2"/>
</dbReference>
<dbReference type="Pfam" id="PF00023">
    <property type="entry name" value="Ank"/>
    <property type="match status" value="1"/>
</dbReference>
<accession>A0A7M7NY30</accession>
<reference evidence="21" key="2">
    <citation type="submission" date="2021-01" db="UniProtKB">
        <authorList>
            <consortium name="EnsemblMetazoa"/>
        </authorList>
    </citation>
    <scope>IDENTIFICATION</scope>
</reference>
<dbReference type="SUPFAM" id="SSF56112">
    <property type="entry name" value="Protein kinase-like (PK-like)"/>
    <property type="match status" value="1"/>
</dbReference>
<dbReference type="AlphaFoldDB" id="A0A7M7NY30"/>
<dbReference type="Pfam" id="PF00569">
    <property type="entry name" value="ZZ"/>
    <property type="match status" value="1"/>
</dbReference>
<evidence type="ECO:0000256" key="14">
    <source>
        <dbReference type="PROSITE-ProRule" id="PRU00023"/>
    </source>
</evidence>
<evidence type="ECO:0000256" key="3">
    <source>
        <dbReference type="ARBA" id="ARBA00004906"/>
    </source>
</evidence>
<evidence type="ECO:0000256" key="12">
    <source>
        <dbReference type="ARBA" id="ARBA00022833"/>
    </source>
</evidence>
<dbReference type="GO" id="GO:0008270">
    <property type="term" value="F:zinc ion binding"/>
    <property type="evidence" value="ECO:0007669"/>
    <property type="project" value="UniProtKB-KW"/>
</dbReference>
<dbReference type="InterPro" id="IPR040847">
    <property type="entry name" value="SH3_15"/>
</dbReference>
<evidence type="ECO:0000256" key="9">
    <source>
        <dbReference type="ARBA" id="ARBA00022741"/>
    </source>
</evidence>
<proteinExistence type="predicted"/>
<keyword evidence="22" id="KW-1185">Reference proteome</keyword>
<evidence type="ECO:0000256" key="13">
    <source>
        <dbReference type="ARBA" id="ARBA00022840"/>
    </source>
</evidence>
<feature type="repeat" description="ANK" evidence="14">
    <location>
        <begin position="452"/>
        <end position="484"/>
    </location>
</feature>
<dbReference type="EC" id="2.3.2.27" evidence="4"/>
<evidence type="ECO:0000256" key="6">
    <source>
        <dbReference type="ARBA" id="ARBA00022679"/>
    </source>
</evidence>
<dbReference type="Gene3D" id="1.25.40.20">
    <property type="entry name" value="Ankyrin repeat-containing domain"/>
    <property type="match status" value="3"/>
</dbReference>
<feature type="binding site" evidence="16">
    <location>
        <position position="903"/>
    </location>
    <ligand>
        <name>ATP</name>
        <dbReference type="ChEBI" id="CHEBI:30616"/>
    </ligand>
</feature>
<dbReference type="PROSITE" id="PS50011">
    <property type="entry name" value="PROTEIN_KINASE_DOM"/>
    <property type="match status" value="1"/>
</dbReference>
<dbReference type="Gene3D" id="1.10.510.10">
    <property type="entry name" value="Transferase(Phosphotransferase) domain 1"/>
    <property type="match status" value="1"/>
</dbReference>
<feature type="domain" description="MIB/HERC2" evidence="20">
    <location>
        <begin position="143"/>
        <end position="226"/>
    </location>
</feature>
<evidence type="ECO:0000256" key="11">
    <source>
        <dbReference type="ARBA" id="ARBA00022786"/>
    </source>
</evidence>
<dbReference type="GO" id="GO:0005524">
    <property type="term" value="F:ATP binding"/>
    <property type="evidence" value="ECO:0007669"/>
    <property type="project" value="UniProtKB-UniRule"/>
</dbReference>
<evidence type="ECO:0000256" key="1">
    <source>
        <dbReference type="ARBA" id="ARBA00000900"/>
    </source>
</evidence>
<keyword evidence="12" id="KW-0862">Zinc</keyword>
<dbReference type="FunFam" id="2.30.30.40:FF:000044">
    <property type="entry name" value="E3 ubiquitin-protein ligase MIB2, putative"/>
    <property type="match status" value="1"/>
</dbReference>
<dbReference type="PROSITE" id="PS50088">
    <property type="entry name" value="ANK_REPEAT"/>
    <property type="match status" value="4"/>
</dbReference>
<dbReference type="Pfam" id="PF06701">
    <property type="entry name" value="MIB_HERC2"/>
    <property type="match status" value="2"/>
</dbReference>
<evidence type="ECO:0000256" key="10">
    <source>
        <dbReference type="ARBA" id="ARBA00022771"/>
    </source>
</evidence>
<dbReference type="InterPro" id="IPR011009">
    <property type="entry name" value="Kinase-like_dom_sf"/>
</dbReference>
<keyword evidence="10 15" id="KW-0863">Zinc-finger</keyword>
<dbReference type="Gene3D" id="3.30.60.90">
    <property type="match status" value="1"/>
</dbReference>
<reference evidence="22" key="1">
    <citation type="submission" date="2015-02" db="EMBL/GenBank/DDBJ databases">
        <title>Genome sequencing for Strongylocentrotus purpuratus.</title>
        <authorList>
            <person name="Murali S."/>
            <person name="Liu Y."/>
            <person name="Vee V."/>
            <person name="English A."/>
            <person name="Wang M."/>
            <person name="Skinner E."/>
            <person name="Han Y."/>
            <person name="Muzny D.M."/>
            <person name="Worley K.C."/>
            <person name="Gibbs R.A."/>
        </authorList>
    </citation>
    <scope>NUCLEOTIDE SEQUENCE</scope>
</reference>
<evidence type="ECO:0000259" key="19">
    <source>
        <dbReference type="PROSITE" id="PS50135"/>
    </source>
</evidence>
<keyword evidence="11" id="KW-0833">Ubl conjugation pathway</keyword>
<dbReference type="PROSITE" id="PS50135">
    <property type="entry name" value="ZF_ZZ_2"/>
    <property type="match status" value="1"/>
</dbReference>
<dbReference type="EnsemblMetazoa" id="XM_030986808">
    <property type="protein sequence ID" value="XP_030842668"/>
    <property type="gene ID" value="LOC100893373"/>
</dbReference>
<dbReference type="GO" id="GO:0016567">
    <property type="term" value="P:protein ubiquitination"/>
    <property type="evidence" value="ECO:0000318"/>
    <property type="project" value="GO_Central"/>
</dbReference>
<dbReference type="OMA" id="QAMHPNI"/>
<dbReference type="KEGG" id="spu:100893373"/>
<dbReference type="Gene3D" id="3.30.200.20">
    <property type="entry name" value="Phosphorylase Kinase, domain 1"/>
    <property type="match status" value="1"/>
</dbReference>
<dbReference type="PANTHER" id="PTHR24202:SF4">
    <property type="entry name" value="E3 UBIQUITIN-PROTEIN LIGASE MIB2-RELATED"/>
    <property type="match status" value="1"/>
</dbReference>
<dbReference type="PANTHER" id="PTHR24202">
    <property type="entry name" value="E3 UBIQUITIN-PROTEIN LIGASE MIB2"/>
    <property type="match status" value="1"/>
</dbReference>
<feature type="domain" description="MIB/HERC2" evidence="20">
    <location>
        <begin position="1"/>
        <end position="74"/>
    </location>
</feature>
<dbReference type="Gene3D" id="2.30.30.40">
    <property type="entry name" value="SH3 Domains"/>
    <property type="match status" value="2"/>
</dbReference>
<evidence type="ECO:0000259" key="20">
    <source>
        <dbReference type="PROSITE" id="PS51416"/>
    </source>
</evidence>
<dbReference type="FunFam" id="1.10.510.10:FF:001916">
    <property type="entry name" value="Uncharacterized protein"/>
    <property type="match status" value="1"/>
</dbReference>
<dbReference type="SMART" id="SM00248">
    <property type="entry name" value="ANK"/>
    <property type="match status" value="7"/>
</dbReference>
<dbReference type="Pfam" id="PF12796">
    <property type="entry name" value="Ank_2"/>
    <property type="match status" value="2"/>
</dbReference>
<dbReference type="InterPro" id="IPR002110">
    <property type="entry name" value="Ankyrin_rpt"/>
</dbReference>
<dbReference type="InterPro" id="IPR000433">
    <property type="entry name" value="Znf_ZZ"/>
</dbReference>
<dbReference type="InterPro" id="IPR008271">
    <property type="entry name" value="Ser/Thr_kinase_AS"/>
</dbReference>
<dbReference type="PROSITE" id="PS00107">
    <property type="entry name" value="PROTEIN_KINASE_ATP"/>
    <property type="match status" value="1"/>
</dbReference>
<evidence type="ECO:0000256" key="7">
    <source>
        <dbReference type="ARBA" id="ARBA00022723"/>
    </source>
</evidence>
<keyword evidence="9 16" id="KW-0547">Nucleotide-binding</keyword>
<dbReference type="FunFam" id="1.25.40.20:FF:000704">
    <property type="entry name" value="Uncharacterized protein"/>
    <property type="match status" value="1"/>
</dbReference>
<keyword evidence="8" id="KW-0677">Repeat</keyword>
<dbReference type="InterPro" id="IPR043145">
    <property type="entry name" value="Znf_ZZ_sf"/>
</dbReference>
<name>A0A7M7NY30_STRPU</name>
<dbReference type="SUPFAM" id="SSF48403">
    <property type="entry name" value="Ankyrin repeat"/>
    <property type="match status" value="1"/>
</dbReference>
<evidence type="ECO:0000256" key="17">
    <source>
        <dbReference type="SAM" id="MobiDB-lite"/>
    </source>
</evidence>
<dbReference type="Proteomes" id="UP000007110">
    <property type="component" value="Unassembled WGS sequence"/>
</dbReference>
<dbReference type="SMART" id="SM00291">
    <property type="entry name" value="ZnF_ZZ"/>
    <property type="match status" value="1"/>
</dbReference>
<feature type="region of interest" description="Disordered" evidence="17">
    <location>
        <begin position="793"/>
        <end position="844"/>
    </location>
</feature>
<keyword evidence="7" id="KW-0479">Metal-binding</keyword>
<feature type="repeat" description="ANK" evidence="14">
    <location>
        <begin position="485"/>
        <end position="517"/>
    </location>
</feature>
<feature type="repeat" description="ANK" evidence="14">
    <location>
        <begin position="518"/>
        <end position="550"/>
    </location>
</feature>
<evidence type="ECO:0000256" key="2">
    <source>
        <dbReference type="ARBA" id="ARBA00004496"/>
    </source>
</evidence>
<keyword evidence="13 16" id="KW-0067">ATP-binding</keyword>
<evidence type="ECO:0000256" key="4">
    <source>
        <dbReference type="ARBA" id="ARBA00012483"/>
    </source>
</evidence>
<dbReference type="InterPro" id="IPR017441">
    <property type="entry name" value="Protein_kinase_ATP_BS"/>
</dbReference>
<dbReference type="Pfam" id="PF00069">
    <property type="entry name" value="Pkinase"/>
    <property type="match status" value="1"/>
</dbReference>
<keyword evidence="14" id="KW-0040">ANK repeat</keyword>
<keyword evidence="5" id="KW-0963">Cytoplasm</keyword>
<dbReference type="SMART" id="SM00220">
    <property type="entry name" value="S_TKc"/>
    <property type="match status" value="1"/>
</dbReference>
<dbReference type="PROSITE" id="PS50297">
    <property type="entry name" value="ANK_REP_REGION"/>
    <property type="match status" value="3"/>
</dbReference>
<dbReference type="GeneID" id="100893373"/>
<feature type="repeat" description="ANK" evidence="14">
    <location>
        <begin position="653"/>
        <end position="685"/>
    </location>
</feature>
<sequence>MAIVLGTRVVRGPNWKWDDQDHGEGHVGTVVFIGKGDIADRPEKTVLVMWDMGRKNNYRAGFNRSYDLRIFDNAQTDVVHPDVSCMICEDEGIHGIRWKCFNCFECNLCTPCFMYGKHDIGHQFQRFITKDSAGRALYCRQGARKVEALGTFPGALVQRGNDWKYGDQDGGDSSRPGNMIDVQGWGDKGNRAAAGVKWPGKTNESKIYRYRLGIEGKVDIKCKEEGRGGTYYPDLLPNLGETEELQVGDTVVIQLSKDTLKSLDIAKISVARETQEVAGEKGVVKEVTNQGELSIHFLSGQNVKINPIAVRKVSAFSVGDRVRLITDQSQAENLQRGHGGWNHSMRKILGREAKVEQIYSDGDVKVKIEDTSIRLLFHPACLTLIESGQHETVFEQNPEDGFTSLLDQRRNLESLQSDGSNKKLSKAAAMGRVSDVKEILEANRDLIDSVYSNRTALQVAAHQGHLSTVKELMKYKPALEATDNDGDTALLYAVYGNKPALVEYLLDKGCFINIVNNQKRSCLHVAARRGHIKCVKILLRKGCQCNMQDKAGDLALHDAIHKDKRDVIDVLVPWHESDLTLRNKKSLSVLHYAALRGNDYAAGRLVFYAPHLIKMRKDDGQNALHVAASNNFEKVARCLIEKDKSILDDRDSLQKTPLLIAVSGGNVNIVTLLVEAGADVNACDGDRDTCLHIAVLRYKHNPSGNDAEILQPLCKGVSESLLKMPGVALIVYLIMRGARIDVYNRSRRTPLQILEGKSLAIALSSIARNVVSTSIPASVDEVDHALPNSASRVFNLKSTKSTPTSPPRSLEKPQQQQQGKQQKTLKSGQPQQRQPQQQRINLPQKSPQLYVEEVSPPQFGKSVFEGVHRIDFKELDMGVEIGGGSFAKVYRGRWRGTTVAIKKMNIAGSNRTEIEKEVDIHKQAMHPNIVQLMALGYSDVSAYLVMTFIHGSTLQDYIFPGEKKKSCVLTVPQKNLIAKDVLSALTFMHASGLLHLDIKPSNILIEKGTLKTYLCDLGLSYIKQRAHMSLSSHISKARGTPMYMAPEMHANHALKVSSAQDIWSVACSFIELYGEVPVYPNTMTLWGLAHLFMTGSIVPDSLQEVIAPQKDIIMPCFNVKTNARPMALDLLLKFEELCEES</sequence>
<comment type="catalytic activity">
    <reaction evidence="1">
        <text>S-ubiquitinyl-[E2 ubiquitin-conjugating enzyme]-L-cysteine + [acceptor protein]-L-lysine = [E2 ubiquitin-conjugating enzyme]-L-cysteine + N(6)-ubiquitinyl-[acceptor protein]-L-lysine.</text>
        <dbReference type="EC" id="2.3.2.27"/>
    </reaction>
</comment>
<dbReference type="PROSITE" id="PS00108">
    <property type="entry name" value="PROTEIN_KINASE_ST"/>
    <property type="match status" value="1"/>
</dbReference>
<dbReference type="PROSITE" id="PS51416">
    <property type="entry name" value="MIB_HERC2"/>
    <property type="match status" value="2"/>
</dbReference>
<dbReference type="SUPFAM" id="SSF159034">
    <property type="entry name" value="Mib/herc2 domain-like"/>
    <property type="match status" value="2"/>
</dbReference>
<dbReference type="OrthoDB" id="2122982at2759"/>
<organism evidence="21 22">
    <name type="scientific">Strongylocentrotus purpuratus</name>
    <name type="common">Purple sea urchin</name>
    <dbReference type="NCBI Taxonomy" id="7668"/>
    <lineage>
        <taxon>Eukaryota</taxon>
        <taxon>Metazoa</taxon>
        <taxon>Echinodermata</taxon>
        <taxon>Eleutherozoa</taxon>
        <taxon>Echinozoa</taxon>
        <taxon>Echinoidea</taxon>
        <taxon>Euechinoidea</taxon>
        <taxon>Echinacea</taxon>
        <taxon>Camarodonta</taxon>
        <taxon>Echinidea</taxon>
        <taxon>Strongylocentrotidae</taxon>
        <taxon>Strongylocentrotus</taxon>
    </lineage>
</organism>
<protein>
    <recommendedName>
        <fullName evidence="4">RING-type E3 ubiquitin transferase</fullName>
        <ecNumber evidence="4">2.3.2.27</ecNumber>
    </recommendedName>
</protein>
<dbReference type="CDD" id="cd14014">
    <property type="entry name" value="STKc_PknB_like"/>
    <property type="match status" value="1"/>
</dbReference>
<evidence type="ECO:0000256" key="8">
    <source>
        <dbReference type="ARBA" id="ARBA00022737"/>
    </source>
</evidence>
<dbReference type="PRINTS" id="PR01415">
    <property type="entry name" value="ANKYRIN"/>
</dbReference>
<feature type="domain" description="Protein kinase" evidence="18">
    <location>
        <begin position="875"/>
        <end position="1137"/>
    </location>
</feature>
<dbReference type="InParanoid" id="A0A7M7NY30"/>
<dbReference type="GO" id="GO:0004672">
    <property type="term" value="F:protein kinase activity"/>
    <property type="evidence" value="ECO:0007669"/>
    <property type="project" value="InterPro"/>
</dbReference>
<evidence type="ECO:0000313" key="21">
    <source>
        <dbReference type="EnsemblMetazoa" id="XP_030842668"/>
    </source>
</evidence>
<comment type="subcellular location">
    <subcellularLocation>
        <location evidence="2">Cytoplasm</location>
    </subcellularLocation>
</comment>
<dbReference type="GO" id="GO:0061630">
    <property type="term" value="F:ubiquitin protein ligase activity"/>
    <property type="evidence" value="ECO:0000318"/>
    <property type="project" value="GO_Central"/>
</dbReference>
<evidence type="ECO:0000259" key="18">
    <source>
        <dbReference type="PROSITE" id="PS50011"/>
    </source>
</evidence>
<evidence type="ECO:0000256" key="16">
    <source>
        <dbReference type="PROSITE-ProRule" id="PRU10141"/>
    </source>
</evidence>
<dbReference type="InterPro" id="IPR036770">
    <property type="entry name" value="Ankyrin_rpt-contain_sf"/>
</dbReference>
<dbReference type="GO" id="GO:0005737">
    <property type="term" value="C:cytoplasm"/>
    <property type="evidence" value="ECO:0000318"/>
    <property type="project" value="GO_Central"/>
</dbReference>
<dbReference type="Pfam" id="PF18346">
    <property type="entry name" value="SH3_15"/>
    <property type="match status" value="1"/>
</dbReference>
<dbReference type="SUPFAM" id="SSF57850">
    <property type="entry name" value="RING/U-box"/>
    <property type="match status" value="1"/>
</dbReference>
<dbReference type="RefSeq" id="XP_030842668.1">
    <property type="nucleotide sequence ID" value="XM_030986808.1"/>
</dbReference>
<feature type="domain" description="ZZ-type" evidence="19">
    <location>
        <begin position="80"/>
        <end position="132"/>
    </location>
</feature>
<dbReference type="InterPro" id="IPR000719">
    <property type="entry name" value="Prot_kinase_dom"/>
</dbReference>